<gene>
    <name evidence="1" type="ORF">DSM00_56</name>
</gene>
<reference evidence="1 2" key="1">
    <citation type="submission" date="2018-07" db="EMBL/GenBank/DDBJ databases">
        <title>Leeuwenhoekiella genomics.</title>
        <authorList>
            <person name="Tahon G."/>
            <person name="Willems A."/>
        </authorList>
    </citation>
    <scope>NUCLEOTIDE SEQUENCE [LARGE SCALE GENOMIC DNA]</scope>
    <source>
        <strain evidence="1 2">LMG 22550</strain>
    </source>
</reference>
<name>A0A4Q0PCA9_9FLAO</name>
<keyword evidence="2" id="KW-1185">Reference proteome</keyword>
<dbReference type="AlphaFoldDB" id="A0A4Q0PCA9"/>
<dbReference type="OrthoDB" id="607469at2"/>
<dbReference type="Proteomes" id="UP000289238">
    <property type="component" value="Unassembled WGS sequence"/>
</dbReference>
<evidence type="ECO:0000313" key="2">
    <source>
        <dbReference type="Proteomes" id="UP000289238"/>
    </source>
</evidence>
<sequence length="502" mass="56885">MNQILVAICLLLTTLGFSQGVSFQRVNEFYLHGDSQVIGNNILSNDPKIPYNRPRGINDQTEMVYVDIDNDPDTFSSSSANLSIPAKSKIKYAGLYWAATYPGAVGKQKSRGGRVFYDLKKKRDRVFDLVHLKIPGSKEYTQIQGELVYDGMIDANIDLKNAAPYVCYSDVTKLLAESSTVSGSYTLANVTALEGEMYGGSSAGWMLYVIYEDEKAPLQYLTSYSGFRYIGTEKTEELEFKNFRALSNGAVKTSLTLAGLEGDLALSKDITSIYSAKQQQYIPLKSKVRLATNFFNSSITRGDFKYLDRVPNSENTLGFDLAHIEIPNPNNDVIRNDATSVKLQFKTEEDRLFVFFSAFQTEISTSFYQNVIIDGKPDIINIKQKKIESNISEEIKIENTIQKDRSVDLINMINAESIAIPDLESGYYVINHVFARSVNADKWAQKMRYQGYSPRQFIRSSNNYNYVYLDFDTDPDILYKRLTTLRTNKDLKKAWMLKINLD</sequence>
<protein>
    <submittedName>
        <fullName evidence="1">Uncharacterized protein</fullName>
    </submittedName>
</protein>
<comment type="caution">
    <text evidence="1">The sequence shown here is derived from an EMBL/GenBank/DDBJ whole genome shotgun (WGS) entry which is preliminary data.</text>
</comment>
<dbReference type="EMBL" id="QOVM01000001">
    <property type="protein sequence ID" value="RXG24271.1"/>
    <property type="molecule type" value="Genomic_DNA"/>
</dbReference>
<dbReference type="RefSeq" id="WP_128756022.1">
    <property type="nucleotide sequence ID" value="NZ_QOVM01000001.1"/>
</dbReference>
<accession>A0A4Q0PCA9</accession>
<proteinExistence type="predicted"/>
<organism evidence="1 2">
    <name type="scientific">Leeuwenhoekiella aequorea</name>
    <dbReference type="NCBI Taxonomy" id="283736"/>
    <lineage>
        <taxon>Bacteria</taxon>
        <taxon>Pseudomonadati</taxon>
        <taxon>Bacteroidota</taxon>
        <taxon>Flavobacteriia</taxon>
        <taxon>Flavobacteriales</taxon>
        <taxon>Flavobacteriaceae</taxon>
        <taxon>Leeuwenhoekiella</taxon>
    </lineage>
</organism>
<evidence type="ECO:0000313" key="1">
    <source>
        <dbReference type="EMBL" id="RXG24271.1"/>
    </source>
</evidence>